<dbReference type="Pfam" id="PF23237">
    <property type="entry name" value="HYR_4C"/>
    <property type="match status" value="4"/>
</dbReference>
<dbReference type="RefSeq" id="WP_168737682.1">
    <property type="nucleotide sequence ID" value="NZ_JABAHZ010000001.1"/>
</dbReference>
<dbReference type="Gene3D" id="2.60.40.10">
    <property type="entry name" value="Immunoglobulins"/>
    <property type="match status" value="1"/>
</dbReference>
<evidence type="ECO:0000313" key="2">
    <source>
        <dbReference type="EMBL" id="NLR78340.1"/>
    </source>
</evidence>
<evidence type="ECO:0000259" key="1">
    <source>
        <dbReference type="Pfam" id="PF23237"/>
    </source>
</evidence>
<feature type="domain" description="HYR-like" evidence="1">
    <location>
        <begin position="801"/>
        <end position="871"/>
    </location>
</feature>
<dbReference type="SUPFAM" id="SSF49299">
    <property type="entry name" value="PKD domain"/>
    <property type="match status" value="1"/>
</dbReference>
<accession>A0A847S4Z7</accession>
<dbReference type="InterPro" id="IPR057078">
    <property type="entry name" value="HYR-4C"/>
</dbReference>
<dbReference type="Proteomes" id="UP000552864">
    <property type="component" value="Unassembled WGS sequence"/>
</dbReference>
<comment type="caution">
    <text evidence="2">The sequence shown here is derived from an EMBL/GenBank/DDBJ whole genome shotgun (WGS) entry which is preliminary data.</text>
</comment>
<dbReference type="InterPro" id="IPR035986">
    <property type="entry name" value="PKD_dom_sf"/>
</dbReference>
<dbReference type="InterPro" id="IPR013783">
    <property type="entry name" value="Ig-like_fold"/>
</dbReference>
<protein>
    <recommendedName>
        <fullName evidence="1">HYR-like domain-containing protein</fullName>
    </recommendedName>
</protein>
<proteinExistence type="predicted"/>
<reference evidence="2 3" key="1">
    <citation type="submission" date="2020-04" db="EMBL/GenBank/DDBJ databases">
        <authorList>
            <person name="Yin C."/>
        </authorList>
    </citation>
    <scope>NUCLEOTIDE SEQUENCE [LARGE SCALE GENOMIC DNA]</scope>
    <source>
        <strain evidence="2 3">Ak56</strain>
    </source>
</reference>
<sequence>MYAIDLPRYSPNVPSFPSKLIPILLLLFFLTAAVLRVNAQSANLDQGSNGSSTAPTSPVDWVNGNLNNNQAHFLEGYSVPYRAVLTNLVANQTYTLVIGLDITASGKHALDYITQFQRLEPHAIFLHTAETVDPLLNITGFPESYFTSTSTLAIPAPSSAGSPVAGQPTTSFNTLPASERVMTGYNATLSSVVYASEGSLTGSNSETVINITFTALKETAVLAWGGHIASVFDWGKDASGQTNSASGISGSPYHMRLKNWIIDGNVVSIGNQDRSLKTNAVYIPPEGSISGPSTGCIETTSLNYTSTVDDPTGLTYLWSIIGSNTANAKIVNNTLANIQVVPIGTSFTAGSFSLQLIVTRNGLSDTSYLGSDVYPGQLITLSKVMVNAGVDQSITNLDTAYLSASAAGGTSPYTFSWSPVTGLSNPTIFNPQFIPTGTGTFQFVVTATDSAGCTGKDTVVITVTQHPAPPCIINGPNPVCPGSSNVYMGPLPSQVGSYSWSITGDGSITGAITNDTVTVMAGNTCGSYKLQLITTTADGKVKDTCSLVVNVKDTIAPVLSGTAPDAAITCAKDVPAAPVITASDNCIGNVQVQMSQQTVDSTCVNKFKLVRKWWAVDACGNTSDTLKQTITVNDNVKPVITADFPKDVKVQCVGDIPAPPAPTATDNCDAIVIPIYDEMGSGTACDSTIVRTWVFADVCGNSDSVKQTIHIKDSIAPVLSGTAPDASISCAKDIPAPPVITASDNCTANVTVQMSQMTTDSTCVNKFKLVRKWWAVDACGNTSDTLRQTITVNDNVKPVITADFPKDVKVQCVKDIPAPPTPTATDNCDASVVPAYSEMGSGTACDSTIVRTWIFADACGNSDSVKQTIHIKDSIAPVLSGTAPDASISCAKDIPAPPVITASDNCTANVTVQMSQMTTDSTCVNKFKLVRKWWAVDACGNTSDTLTQTITVNDNVKPVITADFAKDVKVQCVKDIPAPPTPTATDNCDASVVPAYSEMGSGTACDSTIVRTWIFADACGNSDSVKQTIHIKDSIAPVLSGTAPDASITCAKDIPAPPVITASDNCTVNVAVQMSQMTTDSTCVNKFKLVRKWWAVDACGNKSDTIKQTITVNDNVKPVITANFTANVNIQCIKDIPPVPTPTATDNCDASVTPVYSQIGSGTSCDSTIVRTWIFADVCGNSDSVKQTIHIKNSVVPVLSGKVSDLVVACAKDIPSPQTITASGSCSGATVYFSAVTTDSTCVNKFTVVRKWWAVDGCGNKSDTIKQTIIVKDSIAPIVATAQGSDKLISCSAPLVYDAPTFTDNCNGKVTVTTSDRKVGTVCPFKYIRRWTATDECGNSIYVEQAITVSCCASYCTYTQGFYGNKGGLGCTPGGGSLKALQMMTQVVDAQPGDSAIFGLKSTGKFFTLFLTDVTNSSIFNMLPGGGTPAALKGYATYSKSATWPNVPLSTASTTFGKINNVLLSQTMTLFFNMGITPTLSGLTIGGDSLFTAKLTSCGSNTPVSQIDAYKLPANVVNYLASTGQATVQGLFMLANKYLGGQTVSGVSASDVNAAIDAINNGFNSCAVLVRWAKTVSNISNISSVSYDNPGSLTYGKETAHSNLVVTVFPNPYTETILFRYVAPETGKAQLELYNLQGRRVAVIYNGEVTKGSLQLIEYHVPEASRILFIYRLSVGQFTATGKIVPTR</sequence>
<feature type="domain" description="HYR-like" evidence="1">
    <location>
        <begin position="961"/>
        <end position="1031"/>
    </location>
</feature>
<organism evidence="2 3">
    <name type="scientific">Chitinophaga eiseniae</name>
    <dbReference type="NCBI Taxonomy" id="634771"/>
    <lineage>
        <taxon>Bacteria</taxon>
        <taxon>Pseudomonadati</taxon>
        <taxon>Bacteroidota</taxon>
        <taxon>Chitinophagia</taxon>
        <taxon>Chitinophagales</taxon>
        <taxon>Chitinophagaceae</taxon>
        <taxon>Chitinophaga</taxon>
    </lineage>
</organism>
<name>A0A847S4Z7_9BACT</name>
<keyword evidence="3" id="KW-1185">Reference proteome</keyword>
<feature type="domain" description="HYR-like" evidence="1">
    <location>
        <begin position="1121"/>
        <end position="1191"/>
    </location>
</feature>
<feature type="domain" description="HYR-like" evidence="1">
    <location>
        <begin position="641"/>
        <end position="711"/>
    </location>
</feature>
<gene>
    <name evidence="2" type="ORF">HGH91_06875</name>
</gene>
<dbReference type="EMBL" id="JABAHZ010000001">
    <property type="protein sequence ID" value="NLR78340.1"/>
    <property type="molecule type" value="Genomic_DNA"/>
</dbReference>
<evidence type="ECO:0000313" key="3">
    <source>
        <dbReference type="Proteomes" id="UP000552864"/>
    </source>
</evidence>